<organism evidence="3 4">
    <name type="scientific">Iocasia fonsfrigidae</name>
    <dbReference type="NCBI Taxonomy" id="2682810"/>
    <lineage>
        <taxon>Bacteria</taxon>
        <taxon>Bacillati</taxon>
        <taxon>Bacillota</taxon>
        <taxon>Clostridia</taxon>
        <taxon>Halanaerobiales</taxon>
        <taxon>Halanaerobiaceae</taxon>
        <taxon>Iocasia</taxon>
    </lineage>
</organism>
<keyword evidence="1" id="KW-0408">Iron</keyword>
<dbReference type="InterPro" id="IPR007167">
    <property type="entry name" value="Fe-transptr_FeoA-like"/>
</dbReference>
<evidence type="ECO:0000259" key="2">
    <source>
        <dbReference type="SMART" id="SM00899"/>
    </source>
</evidence>
<dbReference type="Proteomes" id="UP000665020">
    <property type="component" value="Chromosome"/>
</dbReference>
<dbReference type="SMART" id="SM00899">
    <property type="entry name" value="FeoA"/>
    <property type="match status" value="1"/>
</dbReference>
<accession>A0A8A7K940</accession>
<proteinExistence type="predicted"/>
<dbReference type="AlphaFoldDB" id="A0A8A7K940"/>
<dbReference type="RefSeq" id="WP_125989456.1">
    <property type="nucleotide sequence ID" value="NZ_CP046640.1"/>
</dbReference>
<keyword evidence="4" id="KW-1185">Reference proteome</keyword>
<evidence type="ECO:0000256" key="1">
    <source>
        <dbReference type="ARBA" id="ARBA00023004"/>
    </source>
</evidence>
<dbReference type="SUPFAM" id="SSF50037">
    <property type="entry name" value="C-terminal domain of transcriptional repressors"/>
    <property type="match status" value="1"/>
</dbReference>
<sequence length="73" mass="8157">MTLAEVRRGERFNIKYIPDDLVRVQALRFGISEGAVLSCHEKVPGGPVIIKRNLQEIAVGRNLASNIIIEKEN</sequence>
<dbReference type="KEGG" id="ifn:GM661_06830"/>
<name>A0A8A7K940_9FIRM</name>
<reference evidence="3" key="1">
    <citation type="submission" date="2019-12" db="EMBL/GenBank/DDBJ databases">
        <authorList>
            <person name="zhang j."/>
            <person name="sun C.M."/>
        </authorList>
    </citation>
    <scope>NUCLEOTIDE SEQUENCE</scope>
    <source>
        <strain evidence="3">NS-1</strain>
    </source>
</reference>
<dbReference type="Gene3D" id="2.30.30.90">
    <property type="match status" value="1"/>
</dbReference>
<protein>
    <submittedName>
        <fullName evidence="3">Ferrous iron transport protein A</fullName>
    </submittedName>
</protein>
<dbReference type="InterPro" id="IPR038157">
    <property type="entry name" value="FeoA_core_dom"/>
</dbReference>
<dbReference type="GO" id="GO:0046914">
    <property type="term" value="F:transition metal ion binding"/>
    <property type="evidence" value="ECO:0007669"/>
    <property type="project" value="InterPro"/>
</dbReference>
<dbReference type="EMBL" id="CP046640">
    <property type="protein sequence ID" value="QTL97720.1"/>
    <property type="molecule type" value="Genomic_DNA"/>
</dbReference>
<evidence type="ECO:0000313" key="3">
    <source>
        <dbReference type="EMBL" id="QTL97720.1"/>
    </source>
</evidence>
<dbReference type="InterPro" id="IPR008988">
    <property type="entry name" value="Transcriptional_repressor_C"/>
</dbReference>
<feature type="domain" description="Ferrous iron transporter FeoA-like" evidence="2">
    <location>
        <begin position="1"/>
        <end position="71"/>
    </location>
</feature>
<evidence type="ECO:0000313" key="4">
    <source>
        <dbReference type="Proteomes" id="UP000665020"/>
    </source>
</evidence>
<gene>
    <name evidence="3" type="ORF">GM661_06830</name>
</gene>
<dbReference type="Pfam" id="PF04023">
    <property type="entry name" value="FeoA"/>
    <property type="match status" value="1"/>
</dbReference>